<keyword evidence="4 5" id="KW-0472">Membrane</keyword>
<evidence type="ECO:0000256" key="5">
    <source>
        <dbReference type="SAM" id="Phobius"/>
    </source>
</evidence>
<organism evidence="7 8">
    <name type="scientific">Geofilum rubicundum JCM 15548</name>
    <dbReference type="NCBI Taxonomy" id="1236989"/>
    <lineage>
        <taxon>Bacteria</taxon>
        <taxon>Pseudomonadati</taxon>
        <taxon>Bacteroidota</taxon>
        <taxon>Bacteroidia</taxon>
        <taxon>Marinilabiliales</taxon>
        <taxon>Marinilabiliaceae</taxon>
        <taxon>Geofilum</taxon>
    </lineage>
</organism>
<dbReference type="InterPro" id="IPR039421">
    <property type="entry name" value="Type_1_exporter"/>
</dbReference>
<protein>
    <recommendedName>
        <fullName evidence="6">ABC transmembrane type-1 domain-containing protein</fullName>
    </recommendedName>
</protein>
<keyword evidence="8" id="KW-1185">Reference proteome</keyword>
<feature type="transmembrane region" description="Helical" evidence="5">
    <location>
        <begin position="304"/>
        <end position="321"/>
    </location>
</feature>
<dbReference type="PANTHER" id="PTHR24221:SF654">
    <property type="entry name" value="ATP-BINDING CASSETTE SUB-FAMILY B MEMBER 6"/>
    <property type="match status" value="1"/>
</dbReference>
<dbReference type="GO" id="GO:0005886">
    <property type="term" value="C:plasma membrane"/>
    <property type="evidence" value="ECO:0007669"/>
    <property type="project" value="UniProtKB-SubCell"/>
</dbReference>
<dbReference type="PANTHER" id="PTHR24221">
    <property type="entry name" value="ATP-BINDING CASSETTE SUB-FAMILY B"/>
    <property type="match status" value="1"/>
</dbReference>
<feature type="transmembrane region" description="Helical" evidence="5">
    <location>
        <begin position="88"/>
        <end position="111"/>
    </location>
</feature>
<feature type="transmembrane region" description="Helical" evidence="5">
    <location>
        <begin position="192"/>
        <end position="211"/>
    </location>
</feature>
<keyword evidence="3 5" id="KW-1133">Transmembrane helix</keyword>
<keyword evidence="2 5" id="KW-0812">Transmembrane</keyword>
<dbReference type="InterPro" id="IPR011527">
    <property type="entry name" value="ABC1_TM_dom"/>
</dbReference>
<dbReference type="AlphaFoldDB" id="A0A0E9M000"/>
<name>A0A0E9M000_9BACT</name>
<evidence type="ECO:0000313" key="8">
    <source>
        <dbReference type="Proteomes" id="UP000032900"/>
    </source>
</evidence>
<dbReference type="Gene3D" id="3.40.50.300">
    <property type="entry name" value="P-loop containing nucleotide triphosphate hydrolases"/>
    <property type="match status" value="1"/>
</dbReference>
<feature type="domain" description="ABC transmembrane type-1" evidence="6">
    <location>
        <begin position="36"/>
        <end position="336"/>
    </location>
</feature>
<dbReference type="Proteomes" id="UP000032900">
    <property type="component" value="Unassembled WGS sequence"/>
</dbReference>
<feature type="transmembrane region" description="Helical" evidence="5">
    <location>
        <begin position="37"/>
        <end position="62"/>
    </location>
</feature>
<proteinExistence type="predicted"/>
<feature type="transmembrane region" description="Helical" evidence="5">
    <location>
        <begin position="280"/>
        <end position="298"/>
    </location>
</feature>
<dbReference type="SUPFAM" id="SSF90123">
    <property type="entry name" value="ABC transporter transmembrane region"/>
    <property type="match status" value="1"/>
</dbReference>
<dbReference type="EMBL" id="BAZW01000023">
    <property type="protein sequence ID" value="GAO30435.1"/>
    <property type="molecule type" value="Genomic_DNA"/>
</dbReference>
<evidence type="ECO:0000256" key="4">
    <source>
        <dbReference type="ARBA" id="ARBA00023136"/>
    </source>
</evidence>
<evidence type="ECO:0000256" key="2">
    <source>
        <dbReference type="ARBA" id="ARBA00022692"/>
    </source>
</evidence>
<feature type="transmembrane region" description="Helical" evidence="5">
    <location>
        <begin position="164"/>
        <end position="186"/>
    </location>
</feature>
<dbReference type="GO" id="GO:0140359">
    <property type="term" value="F:ABC-type transporter activity"/>
    <property type="evidence" value="ECO:0007669"/>
    <property type="project" value="InterPro"/>
</dbReference>
<dbReference type="InterPro" id="IPR003439">
    <property type="entry name" value="ABC_transporter-like_ATP-bd"/>
</dbReference>
<evidence type="ECO:0000256" key="1">
    <source>
        <dbReference type="ARBA" id="ARBA00004651"/>
    </source>
</evidence>
<dbReference type="STRING" id="1236989.JCM15548_12703"/>
<comment type="caution">
    <text evidence="7">The sequence shown here is derived from an EMBL/GenBank/DDBJ whole genome shotgun (WGS) entry which is preliminary data.</text>
</comment>
<evidence type="ECO:0000259" key="6">
    <source>
        <dbReference type="PROSITE" id="PS50929"/>
    </source>
</evidence>
<gene>
    <name evidence="7" type="ORF">JCM15548_12703</name>
</gene>
<dbReference type="GO" id="GO:0005524">
    <property type="term" value="F:ATP binding"/>
    <property type="evidence" value="ECO:0007669"/>
    <property type="project" value="InterPro"/>
</dbReference>
<dbReference type="Gene3D" id="1.20.1560.10">
    <property type="entry name" value="ABC transporter type 1, transmembrane domain"/>
    <property type="match status" value="1"/>
</dbReference>
<evidence type="ECO:0000313" key="7">
    <source>
        <dbReference type="EMBL" id="GAO30435.1"/>
    </source>
</evidence>
<comment type="subcellular location">
    <subcellularLocation>
        <location evidence="1">Cell membrane</location>
        <topology evidence="1">Multi-pass membrane protein</topology>
    </subcellularLocation>
</comment>
<dbReference type="PROSITE" id="PS50929">
    <property type="entry name" value="ABC_TM1F"/>
    <property type="match status" value="1"/>
</dbReference>
<dbReference type="GO" id="GO:0016887">
    <property type="term" value="F:ATP hydrolysis activity"/>
    <property type="evidence" value="ECO:0007669"/>
    <property type="project" value="InterPro"/>
</dbReference>
<dbReference type="InterPro" id="IPR027417">
    <property type="entry name" value="P-loop_NTPase"/>
</dbReference>
<dbReference type="InterPro" id="IPR036640">
    <property type="entry name" value="ABC1_TM_sf"/>
</dbReference>
<sequence length="430" mass="48738">MNQTIKHIIKNNIITGTLLKLRRVLPPAYRKKSFKMIALLFLNSMFELVGLAAFLPLFSVILQPGVIQSHHTISKIYSFVGFNSENQFILSLAGLIVVAIVFKNIASIYIVRSQARFSLSLYQYFSNRLHQLYYSKGFPFFKKTNSNIILRNIHIVPNQFANQIVLPTFNLLNELLILVLILTGLFLYDPKAILLLTITILPVFFLFYNWVKGRALKLEKEVNSIAPELTKSIFQSVHGFPDVEITNTQPVFRKRISDFIGRLVKLNIRRTVYNAAPTKVLETGMVITVFAITAYGLWFLPDRAGLAALLGMYALAAYRILPSTNRIMLALISVKGYQYTFDIVNEVNGFIPENEQHEEIQFNSGIHIKHLSFQFPDAKEKMLNNVNLSINKGESLGLIGVSGSGKTTLMNLLLGFWELQKEKSSLTTSH</sequence>
<evidence type="ECO:0000256" key="3">
    <source>
        <dbReference type="ARBA" id="ARBA00022989"/>
    </source>
</evidence>
<accession>A0A0E9M000</accession>
<dbReference type="Pfam" id="PF00005">
    <property type="entry name" value="ABC_tran"/>
    <property type="match status" value="1"/>
</dbReference>
<reference evidence="7 8" key="1">
    <citation type="journal article" date="2015" name="Microbes Environ.">
        <title>Distribution and evolution of nitrogen fixation genes in the phylum bacteroidetes.</title>
        <authorList>
            <person name="Inoue J."/>
            <person name="Oshima K."/>
            <person name="Suda W."/>
            <person name="Sakamoto M."/>
            <person name="Iino T."/>
            <person name="Noda S."/>
            <person name="Hongoh Y."/>
            <person name="Hattori M."/>
            <person name="Ohkuma M."/>
        </authorList>
    </citation>
    <scope>NUCLEOTIDE SEQUENCE [LARGE SCALE GENOMIC DNA]</scope>
    <source>
        <strain evidence="7">JCM 15548</strain>
    </source>
</reference>
<dbReference type="SUPFAM" id="SSF52540">
    <property type="entry name" value="P-loop containing nucleoside triphosphate hydrolases"/>
    <property type="match status" value="1"/>
</dbReference>
<dbReference type="GO" id="GO:0034040">
    <property type="term" value="F:ATPase-coupled lipid transmembrane transporter activity"/>
    <property type="evidence" value="ECO:0007669"/>
    <property type="project" value="TreeGrafter"/>
</dbReference>